<dbReference type="SMART" id="SM00065">
    <property type="entry name" value="GAF"/>
    <property type="match status" value="1"/>
</dbReference>
<keyword evidence="2" id="KW-0175">Coiled coil</keyword>
<dbReference type="InterPro" id="IPR051448">
    <property type="entry name" value="CdaR-like_regulators"/>
</dbReference>
<evidence type="ECO:0000313" key="6">
    <source>
        <dbReference type="Proteomes" id="UP000324101"/>
    </source>
</evidence>
<dbReference type="Pfam" id="PF17853">
    <property type="entry name" value="GGDEF_2"/>
    <property type="match status" value="1"/>
</dbReference>
<evidence type="ECO:0000256" key="3">
    <source>
        <dbReference type="SAM" id="MobiDB-lite"/>
    </source>
</evidence>
<dbReference type="EMBL" id="CP029189">
    <property type="protein sequence ID" value="QES52946.1"/>
    <property type="molecule type" value="Genomic_DNA"/>
</dbReference>
<dbReference type="PANTHER" id="PTHR33744:SF1">
    <property type="entry name" value="DNA-BINDING TRANSCRIPTIONAL ACTIVATOR ADER"/>
    <property type="match status" value="1"/>
</dbReference>
<dbReference type="InterPro" id="IPR029016">
    <property type="entry name" value="GAF-like_dom_sf"/>
</dbReference>
<dbReference type="InterPro" id="IPR041522">
    <property type="entry name" value="CdaR_GGDEF"/>
</dbReference>
<dbReference type="Gene3D" id="3.30.450.40">
    <property type="match status" value="1"/>
</dbReference>
<dbReference type="SUPFAM" id="SSF55781">
    <property type="entry name" value="GAF domain-like"/>
    <property type="match status" value="1"/>
</dbReference>
<organism evidence="5 6">
    <name type="scientific">Streptomyces venezuelae</name>
    <dbReference type="NCBI Taxonomy" id="54571"/>
    <lineage>
        <taxon>Bacteria</taxon>
        <taxon>Bacillati</taxon>
        <taxon>Actinomycetota</taxon>
        <taxon>Actinomycetes</taxon>
        <taxon>Kitasatosporales</taxon>
        <taxon>Streptomycetaceae</taxon>
        <taxon>Streptomyces</taxon>
    </lineage>
</organism>
<proteinExistence type="inferred from homology"/>
<feature type="coiled-coil region" evidence="2">
    <location>
        <begin position="253"/>
        <end position="280"/>
    </location>
</feature>
<dbReference type="Pfam" id="PF01590">
    <property type="entry name" value="GAF"/>
    <property type="match status" value="1"/>
</dbReference>
<evidence type="ECO:0000313" key="5">
    <source>
        <dbReference type="EMBL" id="QES52946.1"/>
    </source>
</evidence>
<accession>A0A5P2DCY2</accession>
<gene>
    <name evidence="5" type="ORF">DEJ51_00590</name>
</gene>
<feature type="domain" description="GAF" evidence="4">
    <location>
        <begin position="96"/>
        <end position="247"/>
    </location>
</feature>
<evidence type="ECO:0000259" key="4">
    <source>
        <dbReference type="SMART" id="SM00065"/>
    </source>
</evidence>
<sequence>MPTTRNSGNAGTGTSALQRLRSLLDLLDQGAPAEAFQDVELPGAAAGPEAAAEAALIADATRVALRIRRTLGQHRRREAELAALFDTAGDLARLREPDAVLKAIVHRAKLLLGTDVTYLSLNDEEAGDTYMRVTDGSVSAAFQRVRLGMGEGLGGLVAETARPYSTGDYRDDQRFRHTSTIDTAVTEEGLRAILGVPLRLGTRVIGVLYAADRTARTFTPDEVALLSSLADHAAIAIDGARLLDETRTALVDLNAASKTIEAHSEAMRRAEDAHDRLTDLVLRGGDVTDVATAIGAVLQGGTLVHDAEGAELARAGTDPRPPSVQAVAASRAGGRAVFVDGTWVCAVLAGQEPLGSIALTGRADLDDADRRLFERASLVTALLLLLRRSVAETEDRIRGELLGDLLGRAADPAGLSARARRLGMNLGRPHAVFVLHAGAVPRPRLLAAAARSARARKGLAGLHHEDVVLVCPTDIPTGTPADIPTGTPAPGAAPGAGPAAASLAHELRQVLAGPVTVGAAGPVSGPAEFADAYAEARRCRTALRALGREGSGAALRDLGFLGVLLGDQADLGGYVRQTLGPVLAYDAKRGTDLTHTLRAYFDAGASRSRAAEALHVHVNTVVQRLDRIAGLLGRDWQRPERALELQLALRIQQVNRHDGPGPGDFAA</sequence>
<dbReference type="Proteomes" id="UP000324101">
    <property type="component" value="Chromosome"/>
</dbReference>
<dbReference type="InterPro" id="IPR025736">
    <property type="entry name" value="PucR_C-HTH_dom"/>
</dbReference>
<dbReference type="Pfam" id="PF13556">
    <property type="entry name" value="HTH_30"/>
    <property type="match status" value="1"/>
</dbReference>
<feature type="region of interest" description="Disordered" evidence="3">
    <location>
        <begin position="479"/>
        <end position="499"/>
    </location>
</feature>
<dbReference type="InterPro" id="IPR003018">
    <property type="entry name" value="GAF"/>
</dbReference>
<comment type="similarity">
    <text evidence="1">Belongs to the CdaR family.</text>
</comment>
<dbReference type="PANTHER" id="PTHR33744">
    <property type="entry name" value="CARBOHYDRATE DIACID REGULATOR"/>
    <property type="match status" value="1"/>
</dbReference>
<reference evidence="5 6" key="1">
    <citation type="submission" date="2018-05" db="EMBL/GenBank/DDBJ databases">
        <title>Streptomyces venezuelae.</title>
        <authorList>
            <person name="Kim W."/>
            <person name="Lee N."/>
            <person name="Cho B.-K."/>
        </authorList>
    </citation>
    <scope>NUCLEOTIDE SEQUENCE [LARGE SCALE GENOMIC DNA]</scope>
    <source>
        <strain evidence="5 6">ATCC 21018</strain>
    </source>
</reference>
<dbReference type="InterPro" id="IPR042070">
    <property type="entry name" value="PucR_C-HTH_sf"/>
</dbReference>
<evidence type="ECO:0000256" key="1">
    <source>
        <dbReference type="ARBA" id="ARBA00006754"/>
    </source>
</evidence>
<dbReference type="Gene3D" id="1.10.10.2840">
    <property type="entry name" value="PucR C-terminal helix-turn-helix domain"/>
    <property type="match status" value="1"/>
</dbReference>
<evidence type="ECO:0000256" key="2">
    <source>
        <dbReference type="SAM" id="Coils"/>
    </source>
</evidence>
<dbReference type="OrthoDB" id="8026818at2"/>
<protein>
    <submittedName>
        <fullName evidence="5">Diguanylate phosphodiesterase</fullName>
    </submittedName>
</protein>
<dbReference type="RefSeq" id="WP_150255298.1">
    <property type="nucleotide sequence ID" value="NZ_CP029189.1"/>
</dbReference>
<name>A0A5P2DCY2_STRVZ</name>
<dbReference type="AlphaFoldDB" id="A0A5P2DCY2"/>